<accession>A0A8K0JY03</accession>
<reference evidence="1" key="2">
    <citation type="submission" date="2017-10" db="EMBL/GenBank/DDBJ databases">
        <title>Ladona fulva Genome sequencing and assembly.</title>
        <authorList>
            <person name="Murali S."/>
            <person name="Richards S."/>
            <person name="Bandaranaike D."/>
            <person name="Bellair M."/>
            <person name="Blankenburg K."/>
            <person name="Chao H."/>
            <person name="Dinh H."/>
            <person name="Doddapaneni H."/>
            <person name="Dugan-Rocha S."/>
            <person name="Elkadiri S."/>
            <person name="Gnanaolivu R."/>
            <person name="Hernandez B."/>
            <person name="Skinner E."/>
            <person name="Javaid M."/>
            <person name="Lee S."/>
            <person name="Li M."/>
            <person name="Ming W."/>
            <person name="Munidasa M."/>
            <person name="Muniz J."/>
            <person name="Nguyen L."/>
            <person name="Hughes D."/>
            <person name="Osuji N."/>
            <person name="Pu L.-L."/>
            <person name="Puazo M."/>
            <person name="Qu C."/>
            <person name="Quiroz J."/>
            <person name="Raj R."/>
            <person name="Weissenberger G."/>
            <person name="Xin Y."/>
            <person name="Zou X."/>
            <person name="Han Y."/>
            <person name="Worley K."/>
            <person name="Muzny D."/>
            <person name="Gibbs R."/>
        </authorList>
    </citation>
    <scope>NUCLEOTIDE SEQUENCE</scope>
    <source>
        <strain evidence="1">Sampled in the wild</strain>
    </source>
</reference>
<keyword evidence="2" id="KW-1185">Reference proteome</keyword>
<reference evidence="1" key="1">
    <citation type="submission" date="2013-04" db="EMBL/GenBank/DDBJ databases">
        <authorList>
            <person name="Qu J."/>
            <person name="Murali S.C."/>
            <person name="Bandaranaike D."/>
            <person name="Bellair M."/>
            <person name="Blankenburg K."/>
            <person name="Chao H."/>
            <person name="Dinh H."/>
            <person name="Doddapaneni H."/>
            <person name="Downs B."/>
            <person name="Dugan-Rocha S."/>
            <person name="Elkadiri S."/>
            <person name="Gnanaolivu R.D."/>
            <person name="Hernandez B."/>
            <person name="Javaid M."/>
            <person name="Jayaseelan J.C."/>
            <person name="Lee S."/>
            <person name="Li M."/>
            <person name="Ming W."/>
            <person name="Munidasa M."/>
            <person name="Muniz J."/>
            <person name="Nguyen L."/>
            <person name="Ongeri F."/>
            <person name="Osuji N."/>
            <person name="Pu L.-L."/>
            <person name="Puazo M."/>
            <person name="Qu C."/>
            <person name="Quiroz J."/>
            <person name="Raj R."/>
            <person name="Weissenberger G."/>
            <person name="Xin Y."/>
            <person name="Zou X."/>
            <person name="Han Y."/>
            <person name="Richards S."/>
            <person name="Worley K."/>
            <person name="Muzny D."/>
            <person name="Gibbs R."/>
        </authorList>
    </citation>
    <scope>NUCLEOTIDE SEQUENCE</scope>
    <source>
        <strain evidence="1">Sampled in the wild</strain>
    </source>
</reference>
<dbReference type="Proteomes" id="UP000792457">
    <property type="component" value="Unassembled WGS sequence"/>
</dbReference>
<name>A0A8K0JY03_LADFU</name>
<organism evidence="1 2">
    <name type="scientific">Ladona fulva</name>
    <name type="common">Scarce chaser dragonfly</name>
    <name type="synonym">Libellula fulva</name>
    <dbReference type="NCBI Taxonomy" id="123851"/>
    <lineage>
        <taxon>Eukaryota</taxon>
        <taxon>Metazoa</taxon>
        <taxon>Ecdysozoa</taxon>
        <taxon>Arthropoda</taxon>
        <taxon>Hexapoda</taxon>
        <taxon>Insecta</taxon>
        <taxon>Pterygota</taxon>
        <taxon>Palaeoptera</taxon>
        <taxon>Odonata</taxon>
        <taxon>Epiprocta</taxon>
        <taxon>Anisoptera</taxon>
        <taxon>Libelluloidea</taxon>
        <taxon>Libellulidae</taxon>
        <taxon>Ladona</taxon>
    </lineage>
</organism>
<dbReference type="EMBL" id="KZ308208">
    <property type="protein sequence ID" value="KAG8224702.1"/>
    <property type="molecule type" value="Genomic_DNA"/>
</dbReference>
<sequence>MRLPICFRCCSEIGRGADNCAAAPAFSLFLALCISREFVTETLHDATLRVRHCLHSKRIHVERLLRDNSSSSRSSGFFGK</sequence>
<evidence type="ECO:0000313" key="1">
    <source>
        <dbReference type="EMBL" id="KAG8224702.1"/>
    </source>
</evidence>
<proteinExistence type="predicted"/>
<comment type="caution">
    <text evidence="1">The sequence shown here is derived from an EMBL/GenBank/DDBJ whole genome shotgun (WGS) entry which is preliminary data.</text>
</comment>
<protein>
    <submittedName>
        <fullName evidence="1">Uncharacterized protein</fullName>
    </submittedName>
</protein>
<dbReference type="AlphaFoldDB" id="A0A8K0JY03"/>
<gene>
    <name evidence="1" type="ORF">J437_LFUL006089</name>
</gene>
<evidence type="ECO:0000313" key="2">
    <source>
        <dbReference type="Proteomes" id="UP000792457"/>
    </source>
</evidence>